<dbReference type="InterPro" id="IPR031330">
    <property type="entry name" value="Gly_Hdrlase_35_cat"/>
</dbReference>
<dbReference type="Proteomes" id="UP000188318">
    <property type="component" value="Unassembled WGS sequence"/>
</dbReference>
<feature type="compositionally biased region" description="Acidic residues" evidence="11">
    <location>
        <begin position="121"/>
        <end position="132"/>
    </location>
</feature>
<dbReference type="InterPro" id="IPR037110">
    <property type="entry name" value="Betagal_dom2_sf"/>
</dbReference>
<dbReference type="Pfam" id="PF10435">
    <property type="entry name" value="BetaGal_dom2"/>
    <property type="match status" value="1"/>
</dbReference>
<dbReference type="FunFam" id="2.60.120.260:FF:000065">
    <property type="entry name" value="Beta-galactosidase A"/>
    <property type="match status" value="1"/>
</dbReference>
<evidence type="ECO:0000256" key="3">
    <source>
        <dbReference type="ARBA" id="ARBA00009809"/>
    </source>
</evidence>
<dbReference type="Gene3D" id="3.20.20.80">
    <property type="entry name" value="Glycosidases"/>
    <property type="match status" value="1"/>
</dbReference>
<comment type="catalytic activity">
    <reaction evidence="1 9">
        <text>Hydrolysis of terminal non-reducing beta-D-galactose residues in beta-D-galactosides.</text>
        <dbReference type="EC" id="3.2.1.23"/>
    </reaction>
</comment>
<dbReference type="SUPFAM" id="SSF49785">
    <property type="entry name" value="Galactose-binding domain-like"/>
    <property type="match status" value="2"/>
</dbReference>
<dbReference type="PANTHER" id="PTHR23421">
    <property type="entry name" value="BETA-GALACTOSIDASE RELATED"/>
    <property type="match status" value="1"/>
</dbReference>
<evidence type="ECO:0000259" key="13">
    <source>
        <dbReference type="SMART" id="SM01029"/>
    </source>
</evidence>
<keyword evidence="6 9" id="KW-0378">Hydrolase</keyword>
<dbReference type="Pfam" id="PF01301">
    <property type="entry name" value="Glyco_hydro_35"/>
    <property type="match status" value="1"/>
</dbReference>
<dbReference type="InterPro" id="IPR001944">
    <property type="entry name" value="Glycoside_Hdrlase_35"/>
</dbReference>
<evidence type="ECO:0000256" key="5">
    <source>
        <dbReference type="ARBA" id="ARBA00022729"/>
    </source>
</evidence>
<dbReference type="InterPro" id="IPR018954">
    <property type="entry name" value="Betagal_dom2"/>
</dbReference>
<comment type="similarity">
    <text evidence="3 10">Belongs to the glycosyl hydrolase 35 family.</text>
</comment>
<dbReference type="SMART" id="SM01029">
    <property type="entry name" value="BetaGal_dom2"/>
    <property type="match status" value="1"/>
</dbReference>
<dbReference type="VEuPathDB" id="FungiDB:ASPCADRAFT_511526"/>
<dbReference type="InterPro" id="IPR008979">
    <property type="entry name" value="Galactose-bd-like_sf"/>
</dbReference>
<organism evidence="14 15">
    <name type="scientific">Aspergillus carbonarius (strain ITEM 5010)</name>
    <dbReference type="NCBI Taxonomy" id="602072"/>
    <lineage>
        <taxon>Eukaryota</taxon>
        <taxon>Fungi</taxon>
        <taxon>Dikarya</taxon>
        <taxon>Ascomycota</taxon>
        <taxon>Pezizomycotina</taxon>
        <taxon>Eurotiomycetes</taxon>
        <taxon>Eurotiomycetidae</taxon>
        <taxon>Eurotiales</taxon>
        <taxon>Aspergillaceae</taxon>
        <taxon>Aspergillus</taxon>
        <taxon>Aspergillus subgen. Circumdati</taxon>
    </lineage>
</organism>
<dbReference type="GO" id="GO:0030246">
    <property type="term" value="F:carbohydrate binding"/>
    <property type="evidence" value="ECO:0007669"/>
    <property type="project" value="UniProtKB-ARBA"/>
</dbReference>
<dbReference type="InterPro" id="IPR017853">
    <property type="entry name" value="GH"/>
</dbReference>
<comment type="function">
    <text evidence="2">Cleaves beta-linked terminal galactosyl residues from gangliosides, glycoproteins, and glycosaminoglycans.</text>
</comment>
<dbReference type="InterPro" id="IPR025972">
    <property type="entry name" value="BetaGal_dom3"/>
</dbReference>
<dbReference type="FunFam" id="2.102.20.10:FF:000001">
    <property type="entry name" value="Beta-galactosidase A"/>
    <property type="match status" value="1"/>
</dbReference>
<evidence type="ECO:0000256" key="8">
    <source>
        <dbReference type="ARBA" id="ARBA00023295"/>
    </source>
</evidence>
<evidence type="ECO:0000313" key="15">
    <source>
        <dbReference type="Proteomes" id="UP000188318"/>
    </source>
</evidence>
<evidence type="ECO:0000256" key="4">
    <source>
        <dbReference type="ARBA" id="ARBA00012756"/>
    </source>
</evidence>
<dbReference type="FunFam" id="2.60.390.10:FF:000001">
    <property type="entry name" value="Beta-galactosidase A"/>
    <property type="match status" value="1"/>
</dbReference>
<evidence type="ECO:0000256" key="10">
    <source>
        <dbReference type="RuleBase" id="RU003679"/>
    </source>
</evidence>
<dbReference type="Gene3D" id="2.60.390.10">
    <property type="entry name" value="Beta-galactosidase, domain 3"/>
    <property type="match status" value="1"/>
</dbReference>
<dbReference type="SUPFAM" id="SSF51445">
    <property type="entry name" value="(Trans)glycosidases"/>
    <property type="match status" value="1"/>
</dbReference>
<dbReference type="GO" id="GO:0004565">
    <property type="term" value="F:beta-galactosidase activity"/>
    <property type="evidence" value="ECO:0007669"/>
    <property type="project" value="UniProtKB-EC"/>
</dbReference>
<evidence type="ECO:0000313" key="14">
    <source>
        <dbReference type="EMBL" id="OOG00557.1"/>
    </source>
</evidence>
<dbReference type="OMA" id="ENEYTAC"/>
<protein>
    <recommendedName>
        <fullName evidence="4 9">Beta-galactosidase</fullName>
        <ecNumber evidence="4 9">3.2.1.23</ecNumber>
    </recommendedName>
</protein>
<dbReference type="EMBL" id="KV907493">
    <property type="protein sequence ID" value="OOG00557.1"/>
    <property type="molecule type" value="Genomic_DNA"/>
</dbReference>
<sequence length="1213" mass="132775">MGSGGWGWGVGVGVYVAFGGSVPVLDDVDVDVGGLGGGGGDISHEKDVCEALVRTVAVEGRVFGLGAWGGLSAYGSGGGAGAGDAVGDVHSHSVMWKKRSRSVTAEGPHEIVWPEVHPRDQDEEQENDEDEGVSPGIRRSITAEGPHEIVWPERHADEEMVSPKRKEEKKPGTGMGRGRAESAWMVSPFGEMLASNDGDSGDRLLVREIDLEDCIRARWDRDEEIVTWDDKSLFVYGERVLLLSGEFHPFRLPSPGLWLDVFQKVRAIGYSAVSFYVDWALLEGQPGHIRTQGVFDLEPFFAAAQEAGLYLIARPGPYINAEVSGGGFPGWLQRLDGPLKRTDSPYLDAITPYIATVGEIIARAQITNGGPVILVQAENEYTLCMTETGYTQMNNETVTAANNSCLETEYMAYVEDQYRQAGIVVPLIVNDAEPLGDFAPGTGVGAVDIYSFDFYPLQWSTAPRNASDWSSLNNPLEWYNYTVHEEQSPTTPVSISEFQGGVPDAWGGVGVDTSAAYIGPEFERVFYKLNYGYRVALQNLYMIFGGTNWGNLGHPGGYTSYDVGAAIMEDRQVIREKYSELKLQAGFLQASPAYLISQPDNGTYGVYTNSTMLATTRLHTNTTNFYMVRHGELGANHTIQYTLQLSTSIGDINIPQLGGSLSLHRRDSKIHVVDYDVGGINLIYSTAEVFSWKKAGNKSVLILYGGEGETHEFAVPSTLSPSAVEGDGLLINSSTSTVIQWSVQPSRRVVHFGDQLEVHLLWRNEAYNYWVLDLPLPGPISRHSSPSRANSSVIIQAGYLLRTASITGPTLTLTGDLNATTELEIIAAPSSISTIRFNNQQLTTTTNTHGRLHATVPYQPPAFTLPSLSSLPWHFLDSLPELHPTYNDTLWTPCNHTTTRNPRNLTTPTSLYSSDYGYNTGSLLYRGTFTATGSETALSLLTEGGYAYGHSIWLNSTFLSSWPGSPAEMFHNQSLPLPALHQGEPYTFTILIDHMGNDENFPANGAIMKDPRGILDYTLHGRTKDSISWKVTGNLGGEAYLDHSRGPLNEGGLYVERMGYHLPGAPIHHWKKVTSPTDEVISTPGVGLWATHFDLDLPLGYDIPLSVVFTNTSTIVTNTTDVSPAEFRAQIFINGWQFGKYVNHIGPQTHFPIPEGILNYNGSNYLAVTIWAMDTRTFQLAGLEVQAGAVVKSAYRKPGLVRGEGYVRRIGEY</sequence>
<feature type="signal peptide" evidence="12">
    <location>
        <begin position="1"/>
        <end position="19"/>
    </location>
</feature>
<dbReference type="Pfam" id="PF13364">
    <property type="entry name" value="BetaGal_ABD2"/>
    <property type="match status" value="2"/>
</dbReference>
<feature type="chain" id="PRO_5012661386" description="Beta-galactosidase" evidence="12">
    <location>
        <begin position="20"/>
        <end position="1213"/>
    </location>
</feature>
<evidence type="ECO:0000256" key="12">
    <source>
        <dbReference type="SAM" id="SignalP"/>
    </source>
</evidence>
<evidence type="ECO:0000256" key="1">
    <source>
        <dbReference type="ARBA" id="ARBA00001412"/>
    </source>
</evidence>
<dbReference type="EC" id="3.2.1.23" evidence="4 9"/>
<evidence type="ECO:0000256" key="9">
    <source>
        <dbReference type="RuleBase" id="RU000675"/>
    </source>
</evidence>
<name>A0A1R3S1E1_ASPC5</name>
<dbReference type="SUPFAM" id="SSF51011">
    <property type="entry name" value="Glycosyl hydrolase domain"/>
    <property type="match status" value="1"/>
</dbReference>
<dbReference type="InterPro" id="IPR019801">
    <property type="entry name" value="Glyco_hydro_35_CS"/>
</dbReference>
<dbReference type="SUPFAM" id="SSF117100">
    <property type="entry name" value="Beta-galactosidase LacA, domain 3"/>
    <property type="match status" value="1"/>
</dbReference>
<evidence type="ECO:0000256" key="7">
    <source>
        <dbReference type="ARBA" id="ARBA00023180"/>
    </source>
</evidence>
<dbReference type="PRINTS" id="PR00742">
    <property type="entry name" value="GLHYDRLASE35"/>
</dbReference>
<feature type="region of interest" description="Disordered" evidence="11">
    <location>
        <begin position="99"/>
        <end position="179"/>
    </location>
</feature>
<dbReference type="GO" id="GO:0005990">
    <property type="term" value="P:lactose catabolic process"/>
    <property type="evidence" value="ECO:0007669"/>
    <property type="project" value="UniProtKB-ARBA"/>
</dbReference>
<feature type="domain" description="Beta-galactosidase" evidence="13">
    <location>
        <begin position="594"/>
        <end position="769"/>
    </location>
</feature>
<dbReference type="FunFam" id="3.20.20.80:FF:000040">
    <property type="entry name" value="Beta-galactosidase A"/>
    <property type="match status" value="1"/>
</dbReference>
<keyword evidence="15" id="KW-1185">Reference proteome</keyword>
<feature type="compositionally biased region" description="Basic and acidic residues" evidence="11">
    <location>
        <begin position="145"/>
        <end position="171"/>
    </location>
</feature>
<gene>
    <name evidence="14" type="ORF">ASPCADRAFT_511526</name>
</gene>
<dbReference type="InterPro" id="IPR036833">
    <property type="entry name" value="BetaGal_dom3_sf"/>
</dbReference>
<keyword evidence="8 9" id="KW-0326">Glycosidase</keyword>
<dbReference type="Gene3D" id="2.102.20.10">
    <property type="entry name" value="Beta-galactosidase, domain 2"/>
    <property type="match status" value="1"/>
</dbReference>
<dbReference type="Gene3D" id="2.60.120.260">
    <property type="entry name" value="Galactose-binding domain-like"/>
    <property type="match status" value="2"/>
</dbReference>
<keyword evidence="5 12" id="KW-0732">Signal</keyword>
<evidence type="ECO:0000256" key="11">
    <source>
        <dbReference type="SAM" id="MobiDB-lite"/>
    </source>
</evidence>
<accession>A0A1R3S1E1</accession>
<proteinExistence type="inferred from homology"/>
<reference evidence="15" key="1">
    <citation type="journal article" date="2017" name="Genome Biol.">
        <title>Comparative genomics reveals high biological diversity and specific adaptations in the industrially and medically important fungal genus Aspergillus.</title>
        <authorList>
            <person name="de Vries R.P."/>
            <person name="Riley R."/>
            <person name="Wiebenga A."/>
            <person name="Aguilar-Osorio G."/>
            <person name="Amillis S."/>
            <person name="Uchima C.A."/>
            <person name="Anderluh G."/>
            <person name="Asadollahi M."/>
            <person name="Askin M."/>
            <person name="Barry K."/>
            <person name="Battaglia E."/>
            <person name="Bayram O."/>
            <person name="Benocci T."/>
            <person name="Braus-Stromeyer S.A."/>
            <person name="Caldana C."/>
            <person name="Canovas D."/>
            <person name="Cerqueira G.C."/>
            <person name="Chen F."/>
            <person name="Chen W."/>
            <person name="Choi C."/>
            <person name="Clum A."/>
            <person name="Dos Santos R.A."/>
            <person name="Damasio A.R."/>
            <person name="Diallinas G."/>
            <person name="Emri T."/>
            <person name="Fekete E."/>
            <person name="Flipphi M."/>
            <person name="Freyberg S."/>
            <person name="Gallo A."/>
            <person name="Gournas C."/>
            <person name="Habgood R."/>
            <person name="Hainaut M."/>
            <person name="Harispe M.L."/>
            <person name="Henrissat B."/>
            <person name="Hilden K.S."/>
            <person name="Hope R."/>
            <person name="Hossain A."/>
            <person name="Karabika E."/>
            <person name="Karaffa L."/>
            <person name="Karanyi Z."/>
            <person name="Krasevec N."/>
            <person name="Kuo A."/>
            <person name="Kusch H."/>
            <person name="LaButti K."/>
            <person name="Lagendijk E.L."/>
            <person name="Lapidus A."/>
            <person name="Levasseur A."/>
            <person name="Lindquist E."/>
            <person name="Lipzen A."/>
            <person name="Logrieco A.F."/>
            <person name="MacCabe A."/>
            <person name="Maekelae M.R."/>
            <person name="Malavazi I."/>
            <person name="Melin P."/>
            <person name="Meyer V."/>
            <person name="Mielnichuk N."/>
            <person name="Miskei M."/>
            <person name="Molnar A.P."/>
            <person name="Mule G."/>
            <person name="Ngan C.Y."/>
            <person name="Orejas M."/>
            <person name="Orosz E."/>
            <person name="Ouedraogo J.P."/>
            <person name="Overkamp K.M."/>
            <person name="Park H.-S."/>
            <person name="Perrone G."/>
            <person name="Piumi F."/>
            <person name="Punt P.J."/>
            <person name="Ram A.F."/>
            <person name="Ramon A."/>
            <person name="Rauscher S."/>
            <person name="Record E."/>
            <person name="Riano-Pachon D.M."/>
            <person name="Robert V."/>
            <person name="Roehrig J."/>
            <person name="Ruller R."/>
            <person name="Salamov A."/>
            <person name="Salih N.S."/>
            <person name="Samson R.A."/>
            <person name="Sandor E."/>
            <person name="Sanguinetti M."/>
            <person name="Schuetze T."/>
            <person name="Sepcic K."/>
            <person name="Shelest E."/>
            <person name="Sherlock G."/>
            <person name="Sophianopoulou V."/>
            <person name="Squina F.M."/>
            <person name="Sun H."/>
            <person name="Susca A."/>
            <person name="Todd R.B."/>
            <person name="Tsang A."/>
            <person name="Unkles S.E."/>
            <person name="van de Wiele N."/>
            <person name="van Rossen-Uffink D."/>
            <person name="Oliveira J.V."/>
            <person name="Vesth T.C."/>
            <person name="Visser J."/>
            <person name="Yu J.-H."/>
            <person name="Zhou M."/>
            <person name="Andersen M.R."/>
            <person name="Archer D.B."/>
            <person name="Baker S.E."/>
            <person name="Benoit I."/>
            <person name="Brakhage A.A."/>
            <person name="Braus G.H."/>
            <person name="Fischer R."/>
            <person name="Frisvad J.C."/>
            <person name="Goldman G.H."/>
            <person name="Houbraken J."/>
            <person name="Oakley B."/>
            <person name="Pocsi I."/>
            <person name="Scazzocchio C."/>
            <person name="Seiboth B."/>
            <person name="vanKuyk P.A."/>
            <person name="Wortman J."/>
            <person name="Dyer P.S."/>
            <person name="Grigoriev I.V."/>
        </authorList>
    </citation>
    <scope>NUCLEOTIDE SEQUENCE [LARGE SCALE GENOMIC DNA]</scope>
    <source>
        <strain evidence="15">ITEM 5010</strain>
    </source>
</reference>
<evidence type="ECO:0000256" key="6">
    <source>
        <dbReference type="ARBA" id="ARBA00022801"/>
    </source>
</evidence>
<dbReference type="PROSITE" id="PS01182">
    <property type="entry name" value="GLYCOSYL_HYDROL_F35"/>
    <property type="match status" value="1"/>
</dbReference>
<dbReference type="AlphaFoldDB" id="A0A1R3S1E1"/>
<dbReference type="Pfam" id="PF13363">
    <property type="entry name" value="BetaGal_dom3"/>
    <property type="match status" value="1"/>
</dbReference>
<dbReference type="STRING" id="602072.A0A1R3S1E1"/>
<keyword evidence="7" id="KW-0325">Glycoprotein</keyword>
<dbReference type="OrthoDB" id="1657402at2759"/>
<evidence type="ECO:0000256" key="2">
    <source>
        <dbReference type="ARBA" id="ARBA00002691"/>
    </source>
</evidence>
<dbReference type="InterPro" id="IPR025300">
    <property type="entry name" value="BetaGal_jelly_roll_dom"/>
</dbReference>